<reference evidence="1 2" key="1">
    <citation type="journal article" date="2007" name="Nature">
        <title>Evolution of genes and genomes on the Drosophila phylogeny.</title>
        <authorList>
            <consortium name="Drosophila 12 Genomes Consortium"/>
            <person name="Clark A.G."/>
            <person name="Eisen M.B."/>
            <person name="Smith D.R."/>
            <person name="Bergman C.M."/>
            <person name="Oliver B."/>
            <person name="Markow T.A."/>
            <person name="Kaufman T.C."/>
            <person name="Kellis M."/>
            <person name="Gelbart W."/>
            <person name="Iyer V.N."/>
            <person name="Pollard D.A."/>
            <person name="Sackton T.B."/>
            <person name="Larracuente A.M."/>
            <person name="Singh N.D."/>
            <person name="Abad J.P."/>
            <person name="Abt D.N."/>
            <person name="Adryan B."/>
            <person name="Aguade M."/>
            <person name="Akashi H."/>
            <person name="Anderson W.W."/>
            <person name="Aquadro C.F."/>
            <person name="Ardell D.H."/>
            <person name="Arguello R."/>
            <person name="Artieri C.G."/>
            <person name="Barbash D.A."/>
            <person name="Barker D."/>
            <person name="Barsanti P."/>
            <person name="Batterham P."/>
            <person name="Batzoglou S."/>
            <person name="Begun D."/>
            <person name="Bhutkar A."/>
            <person name="Blanco E."/>
            <person name="Bosak S.A."/>
            <person name="Bradley R.K."/>
            <person name="Brand A.D."/>
            <person name="Brent M.R."/>
            <person name="Brooks A.N."/>
            <person name="Brown R.H."/>
            <person name="Butlin R.K."/>
            <person name="Caggese C."/>
            <person name="Calvi B.R."/>
            <person name="Bernardo de Carvalho A."/>
            <person name="Caspi A."/>
            <person name="Castrezana S."/>
            <person name="Celniker S.E."/>
            <person name="Chang J.L."/>
            <person name="Chapple C."/>
            <person name="Chatterji S."/>
            <person name="Chinwalla A."/>
            <person name="Civetta A."/>
            <person name="Clifton S.W."/>
            <person name="Comeron J.M."/>
            <person name="Costello J.C."/>
            <person name="Coyne J.A."/>
            <person name="Daub J."/>
            <person name="David R.G."/>
            <person name="Delcher A.L."/>
            <person name="Delehaunty K."/>
            <person name="Do C.B."/>
            <person name="Ebling H."/>
            <person name="Edwards K."/>
            <person name="Eickbush T."/>
            <person name="Evans J.D."/>
            <person name="Filipski A."/>
            <person name="Findeiss S."/>
            <person name="Freyhult E."/>
            <person name="Fulton L."/>
            <person name="Fulton R."/>
            <person name="Garcia A.C."/>
            <person name="Gardiner A."/>
            <person name="Garfield D.A."/>
            <person name="Garvin B.E."/>
            <person name="Gibson G."/>
            <person name="Gilbert D."/>
            <person name="Gnerre S."/>
            <person name="Godfrey J."/>
            <person name="Good R."/>
            <person name="Gotea V."/>
            <person name="Gravely B."/>
            <person name="Greenberg A.J."/>
            <person name="Griffiths-Jones S."/>
            <person name="Gross S."/>
            <person name="Guigo R."/>
            <person name="Gustafson E.A."/>
            <person name="Haerty W."/>
            <person name="Hahn M.W."/>
            <person name="Halligan D.L."/>
            <person name="Halpern A.L."/>
            <person name="Halter G.M."/>
            <person name="Han M.V."/>
            <person name="Heger A."/>
            <person name="Hillier L."/>
            <person name="Hinrichs A.S."/>
            <person name="Holmes I."/>
            <person name="Hoskins R.A."/>
            <person name="Hubisz M.J."/>
            <person name="Hultmark D."/>
            <person name="Huntley M.A."/>
            <person name="Jaffe D.B."/>
            <person name="Jagadeeshan S."/>
            <person name="Jeck W.R."/>
            <person name="Johnson J."/>
            <person name="Jones C.D."/>
            <person name="Jordan W.C."/>
            <person name="Karpen G.H."/>
            <person name="Kataoka E."/>
            <person name="Keightley P.D."/>
            <person name="Kheradpour P."/>
            <person name="Kirkness E.F."/>
            <person name="Koerich L.B."/>
            <person name="Kristiansen K."/>
            <person name="Kudrna D."/>
            <person name="Kulathinal R.J."/>
            <person name="Kumar S."/>
            <person name="Kwok R."/>
            <person name="Lander E."/>
            <person name="Langley C.H."/>
            <person name="Lapoint R."/>
            <person name="Lazzaro B.P."/>
            <person name="Lee S.J."/>
            <person name="Levesque L."/>
            <person name="Li R."/>
            <person name="Lin C.F."/>
            <person name="Lin M.F."/>
            <person name="Lindblad-Toh K."/>
            <person name="Llopart A."/>
            <person name="Long M."/>
            <person name="Low L."/>
            <person name="Lozovsky E."/>
            <person name="Lu J."/>
            <person name="Luo M."/>
            <person name="Machado C.A."/>
            <person name="Makalowski W."/>
            <person name="Marzo M."/>
            <person name="Matsuda M."/>
            <person name="Matzkin L."/>
            <person name="McAllister B."/>
            <person name="McBride C.S."/>
            <person name="McKernan B."/>
            <person name="McKernan K."/>
            <person name="Mendez-Lago M."/>
            <person name="Minx P."/>
            <person name="Mollenhauer M.U."/>
            <person name="Montooth K."/>
            <person name="Mount S.M."/>
            <person name="Mu X."/>
            <person name="Myers E."/>
            <person name="Negre B."/>
            <person name="Newfeld S."/>
            <person name="Nielsen R."/>
            <person name="Noor M.A."/>
            <person name="O'Grady P."/>
            <person name="Pachter L."/>
            <person name="Papaceit M."/>
            <person name="Parisi M.J."/>
            <person name="Parisi M."/>
            <person name="Parts L."/>
            <person name="Pedersen J.S."/>
            <person name="Pesole G."/>
            <person name="Phillippy A.M."/>
            <person name="Ponting C.P."/>
            <person name="Pop M."/>
            <person name="Porcelli D."/>
            <person name="Powell J.R."/>
            <person name="Prohaska S."/>
            <person name="Pruitt K."/>
            <person name="Puig M."/>
            <person name="Quesneville H."/>
            <person name="Ram K.R."/>
            <person name="Rand D."/>
            <person name="Rasmussen M.D."/>
            <person name="Reed L.K."/>
            <person name="Reenan R."/>
            <person name="Reily A."/>
            <person name="Remington K.A."/>
            <person name="Rieger T.T."/>
            <person name="Ritchie M.G."/>
            <person name="Robin C."/>
            <person name="Rogers Y.H."/>
            <person name="Rohde C."/>
            <person name="Rozas J."/>
            <person name="Rubenfield M.J."/>
            <person name="Ruiz A."/>
            <person name="Russo S."/>
            <person name="Salzberg S.L."/>
            <person name="Sanchez-Gracia A."/>
            <person name="Saranga D.J."/>
            <person name="Sato H."/>
            <person name="Schaeffer S.W."/>
            <person name="Schatz M.C."/>
            <person name="Schlenke T."/>
            <person name="Schwartz R."/>
            <person name="Segarra C."/>
            <person name="Singh R.S."/>
            <person name="Sirot L."/>
            <person name="Sirota M."/>
            <person name="Sisneros N.B."/>
            <person name="Smith C.D."/>
            <person name="Smith T.F."/>
            <person name="Spieth J."/>
            <person name="Stage D.E."/>
            <person name="Stark A."/>
            <person name="Stephan W."/>
            <person name="Strausberg R.L."/>
            <person name="Strempel S."/>
            <person name="Sturgill D."/>
            <person name="Sutton G."/>
            <person name="Sutton G.G."/>
            <person name="Tao W."/>
            <person name="Teichmann S."/>
            <person name="Tobari Y.N."/>
            <person name="Tomimura Y."/>
            <person name="Tsolas J.M."/>
            <person name="Valente V.L."/>
            <person name="Venter E."/>
            <person name="Venter J.C."/>
            <person name="Vicario S."/>
            <person name="Vieira F.G."/>
            <person name="Vilella A.J."/>
            <person name="Villasante A."/>
            <person name="Walenz B."/>
            <person name="Wang J."/>
            <person name="Wasserman M."/>
            <person name="Watts T."/>
            <person name="Wilson D."/>
            <person name="Wilson R.K."/>
            <person name="Wing R.A."/>
            <person name="Wolfner M.F."/>
            <person name="Wong A."/>
            <person name="Wong G.K."/>
            <person name="Wu C.I."/>
            <person name="Wu G."/>
            <person name="Yamamoto D."/>
            <person name="Yang H.P."/>
            <person name="Yang S.P."/>
            <person name="Yorke J.A."/>
            <person name="Yoshida K."/>
            <person name="Zdobnov E."/>
            <person name="Zhang P."/>
            <person name="Zhang Y."/>
            <person name="Zimin A.V."/>
            <person name="Baldwin J."/>
            <person name="Abdouelleil A."/>
            <person name="Abdulkadir J."/>
            <person name="Abebe A."/>
            <person name="Abera B."/>
            <person name="Abreu J."/>
            <person name="Acer S.C."/>
            <person name="Aftuck L."/>
            <person name="Alexander A."/>
            <person name="An P."/>
            <person name="Anderson E."/>
            <person name="Anderson S."/>
            <person name="Arachi H."/>
            <person name="Azer M."/>
            <person name="Bachantsang P."/>
            <person name="Barry A."/>
            <person name="Bayul T."/>
            <person name="Berlin A."/>
            <person name="Bessette D."/>
            <person name="Bloom T."/>
            <person name="Blye J."/>
            <person name="Boguslavskiy L."/>
            <person name="Bonnet C."/>
            <person name="Boukhgalter B."/>
            <person name="Bourzgui I."/>
            <person name="Brown A."/>
            <person name="Cahill P."/>
            <person name="Channer S."/>
            <person name="Cheshatsang Y."/>
            <person name="Chuda L."/>
            <person name="Citroen M."/>
            <person name="Collymore A."/>
            <person name="Cooke P."/>
            <person name="Costello M."/>
            <person name="D'Aco K."/>
            <person name="Daza R."/>
            <person name="De Haan G."/>
            <person name="DeGray S."/>
            <person name="DeMaso C."/>
            <person name="Dhargay N."/>
            <person name="Dooley K."/>
            <person name="Dooley E."/>
            <person name="Doricent M."/>
            <person name="Dorje P."/>
            <person name="Dorjee K."/>
            <person name="Dupes A."/>
            <person name="Elong R."/>
            <person name="Falk J."/>
            <person name="Farina A."/>
            <person name="Faro S."/>
            <person name="Ferguson D."/>
            <person name="Fisher S."/>
            <person name="Foley C.D."/>
            <person name="Franke A."/>
            <person name="Friedrich D."/>
            <person name="Gadbois L."/>
            <person name="Gearin G."/>
            <person name="Gearin C.R."/>
            <person name="Giannoukos G."/>
            <person name="Goode T."/>
            <person name="Graham J."/>
            <person name="Grandbois E."/>
            <person name="Grewal S."/>
            <person name="Gyaltsen K."/>
            <person name="Hafez N."/>
            <person name="Hagos B."/>
            <person name="Hall J."/>
            <person name="Henson C."/>
            <person name="Hollinger A."/>
            <person name="Honan T."/>
            <person name="Huard M.D."/>
            <person name="Hughes L."/>
            <person name="Hurhula B."/>
            <person name="Husby M.E."/>
            <person name="Kamat A."/>
            <person name="Kanga B."/>
            <person name="Kashin S."/>
            <person name="Khazanovich D."/>
            <person name="Kisner P."/>
            <person name="Lance K."/>
            <person name="Lara M."/>
            <person name="Lee W."/>
            <person name="Lennon N."/>
            <person name="Letendre F."/>
            <person name="LeVine R."/>
            <person name="Lipovsky A."/>
            <person name="Liu X."/>
            <person name="Liu J."/>
            <person name="Liu S."/>
            <person name="Lokyitsang T."/>
            <person name="Lokyitsang Y."/>
            <person name="Lubonja R."/>
            <person name="Lui A."/>
            <person name="MacDonald P."/>
            <person name="Magnisalis V."/>
            <person name="Maru K."/>
            <person name="Matthews C."/>
            <person name="McCusker W."/>
            <person name="McDonough S."/>
            <person name="Mehta T."/>
            <person name="Meldrim J."/>
            <person name="Meneus L."/>
            <person name="Mihai O."/>
            <person name="Mihalev A."/>
            <person name="Mihova T."/>
            <person name="Mittelman R."/>
            <person name="Mlenga V."/>
            <person name="Montmayeur A."/>
            <person name="Mulrain L."/>
            <person name="Navidi A."/>
            <person name="Naylor J."/>
            <person name="Negash T."/>
            <person name="Nguyen T."/>
            <person name="Nguyen N."/>
            <person name="Nicol R."/>
            <person name="Norbu C."/>
            <person name="Norbu N."/>
            <person name="Novod N."/>
            <person name="O'Neill B."/>
            <person name="Osman S."/>
            <person name="Markiewicz E."/>
            <person name="Oyono O.L."/>
            <person name="Patti C."/>
            <person name="Phunkhang P."/>
            <person name="Pierre F."/>
            <person name="Priest M."/>
            <person name="Raghuraman S."/>
            <person name="Rege F."/>
            <person name="Reyes R."/>
            <person name="Rise C."/>
            <person name="Rogov P."/>
            <person name="Ross K."/>
            <person name="Ryan E."/>
            <person name="Settipalli S."/>
            <person name="Shea T."/>
            <person name="Sherpa N."/>
            <person name="Shi L."/>
            <person name="Shih D."/>
            <person name="Sparrow T."/>
            <person name="Spaulding J."/>
            <person name="Stalker J."/>
            <person name="Stange-Thomann N."/>
            <person name="Stavropoulos S."/>
            <person name="Stone C."/>
            <person name="Strader C."/>
            <person name="Tesfaye S."/>
            <person name="Thomson T."/>
            <person name="Thoulutsang Y."/>
            <person name="Thoulutsang D."/>
            <person name="Topham K."/>
            <person name="Topping I."/>
            <person name="Tsamla T."/>
            <person name="Vassiliev H."/>
            <person name="Vo A."/>
            <person name="Wangchuk T."/>
            <person name="Wangdi T."/>
            <person name="Weiand M."/>
            <person name="Wilkinson J."/>
            <person name="Wilson A."/>
            <person name="Yadav S."/>
            <person name="Young G."/>
            <person name="Yu Q."/>
            <person name="Zembek L."/>
            <person name="Zhong D."/>
            <person name="Zimmer A."/>
            <person name="Zwirko Z."/>
            <person name="Jaffe D.B."/>
            <person name="Alvarez P."/>
            <person name="Brockman W."/>
            <person name="Butler J."/>
            <person name="Chin C."/>
            <person name="Gnerre S."/>
            <person name="Grabherr M."/>
            <person name="Kleber M."/>
            <person name="Mauceli E."/>
            <person name="MacCallum I."/>
        </authorList>
    </citation>
    <scope>NUCLEOTIDE SEQUENCE [LARGE SCALE GENOMIC DNA]</scope>
    <source>
        <strain evidence="2">Tai18E2 / Tucson 14021-0261.01</strain>
    </source>
</reference>
<name>A0A0R1DRK0_DROYA</name>
<dbReference type="Proteomes" id="UP000002282">
    <property type="component" value="Chromosome 2R"/>
</dbReference>
<evidence type="ECO:0000313" key="2">
    <source>
        <dbReference type="Proteomes" id="UP000002282"/>
    </source>
</evidence>
<evidence type="ECO:0000313" key="1">
    <source>
        <dbReference type="EMBL" id="KRJ99855.1"/>
    </source>
</evidence>
<sequence>MYTQKPKSEILLSKCVMKLPFVSALYTWAAHKTNIFQVYQVYQPTGVYTSRQRRKLVCFAANFSGSSMSLWSQLKPMEWCKAVYRDYHTWSFVKCSLAFCAGVLLVRSLDGKLPDSS</sequence>
<gene>
    <name evidence="1" type="primary">Dyak\GE12068</name>
    <name evidence="1" type="synonym">dyak_GLEANR_12351</name>
    <name evidence="1" type="synonym">GE12068</name>
    <name evidence="1" type="ORF">Dyak_GE12068</name>
</gene>
<organism evidence="1 2">
    <name type="scientific">Drosophila yakuba</name>
    <name type="common">Fruit fly</name>
    <dbReference type="NCBI Taxonomy" id="7245"/>
    <lineage>
        <taxon>Eukaryota</taxon>
        <taxon>Metazoa</taxon>
        <taxon>Ecdysozoa</taxon>
        <taxon>Arthropoda</taxon>
        <taxon>Hexapoda</taxon>
        <taxon>Insecta</taxon>
        <taxon>Pterygota</taxon>
        <taxon>Neoptera</taxon>
        <taxon>Endopterygota</taxon>
        <taxon>Diptera</taxon>
        <taxon>Brachycera</taxon>
        <taxon>Muscomorpha</taxon>
        <taxon>Ephydroidea</taxon>
        <taxon>Drosophilidae</taxon>
        <taxon>Drosophila</taxon>
        <taxon>Sophophora</taxon>
    </lineage>
</organism>
<proteinExistence type="predicted"/>
<keyword evidence="2" id="KW-1185">Reference proteome</keyword>
<protein>
    <submittedName>
        <fullName evidence="1">Uncharacterized protein</fullName>
    </submittedName>
</protein>
<dbReference type="AlphaFoldDB" id="A0A0R1DRK0"/>
<accession>A0A0R1DRK0</accession>
<dbReference type="OrthoDB" id="7827510at2759"/>
<reference evidence="1 2" key="2">
    <citation type="journal article" date="2007" name="PLoS Biol.">
        <title>Principles of genome evolution in the Drosophila melanogaster species group.</title>
        <authorList>
            <person name="Ranz J.M."/>
            <person name="Maurin D."/>
            <person name="Chan Y.S."/>
            <person name="von Grotthuss M."/>
            <person name="Hillier L.W."/>
            <person name="Roote J."/>
            <person name="Ashburner M."/>
            <person name="Bergman C.M."/>
        </authorList>
    </citation>
    <scope>NUCLEOTIDE SEQUENCE [LARGE SCALE GENOMIC DNA]</scope>
    <source>
        <strain evidence="2">Tai18E2 / Tucson 14021-0261.01</strain>
    </source>
</reference>
<dbReference type="EMBL" id="CM000158">
    <property type="protein sequence ID" value="KRJ99855.1"/>
    <property type="molecule type" value="Genomic_DNA"/>
</dbReference>
<dbReference type="KEGG" id="dya:Dyak_GE12068"/>